<name>A0A1M7YJS3_9BACT</name>
<sequence length="113" mass="12553">MIGFRHRLLSKWGEGMSERTVVTCVYCGHEYPEGTPAAKHELLTAHIKVCEKHPIRKAEKNIEKLRSALAGLINVETPEDLDRLESILRVTHAPESDKIAALNAIDALRTTAA</sequence>
<dbReference type="Proteomes" id="UP000184603">
    <property type="component" value="Unassembled WGS sequence"/>
</dbReference>
<proteinExistence type="predicted"/>
<evidence type="ECO:0000313" key="2">
    <source>
        <dbReference type="Proteomes" id="UP000184603"/>
    </source>
</evidence>
<reference evidence="1 2" key="1">
    <citation type="submission" date="2016-12" db="EMBL/GenBank/DDBJ databases">
        <authorList>
            <person name="Song W.-J."/>
            <person name="Kurnit D.M."/>
        </authorList>
    </citation>
    <scope>NUCLEOTIDE SEQUENCE [LARGE SCALE GENOMIC DNA]</scope>
    <source>
        <strain evidence="1 2">DSM 18488</strain>
    </source>
</reference>
<dbReference type="STRING" id="1121416.SAMN02745220_04817"/>
<dbReference type="AlphaFoldDB" id="A0A1M7YJS3"/>
<accession>A0A1M7YJS3</accession>
<dbReference type="EMBL" id="FRFE01000042">
    <property type="protein sequence ID" value="SHO52881.1"/>
    <property type="molecule type" value="Genomic_DNA"/>
</dbReference>
<evidence type="ECO:0000313" key="1">
    <source>
        <dbReference type="EMBL" id="SHO52881.1"/>
    </source>
</evidence>
<keyword evidence="2" id="KW-1185">Reference proteome</keyword>
<gene>
    <name evidence="1" type="ORF">SAMN02745220_04817</name>
</gene>
<organism evidence="1 2">
    <name type="scientific">Desulfopila aestuarii DSM 18488</name>
    <dbReference type="NCBI Taxonomy" id="1121416"/>
    <lineage>
        <taxon>Bacteria</taxon>
        <taxon>Pseudomonadati</taxon>
        <taxon>Thermodesulfobacteriota</taxon>
        <taxon>Desulfobulbia</taxon>
        <taxon>Desulfobulbales</taxon>
        <taxon>Desulfocapsaceae</taxon>
        <taxon>Desulfopila</taxon>
    </lineage>
</organism>
<protein>
    <submittedName>
        <fullName evidence="1">Uncharacterized protein</fullName>
    </submittedName>
</protein>